<dbReference type="Proteomes" id="UP000241462">
    <property type="component" value="Unassembled WGS sequence"/>
</dbReference>
<proteinExistence type="predicted"/>
<dbReference type="SUPFAM" id="SSF47336">
    <property type="entry name" value="ACP-like"/>
    <property type="match status" value="1"/>
</dbReference>
<dbReference type="Pfam" id="PF23562">
    <property type="entry name" value="AMP-binding_C_3"/>
    <property type="match status" value="1"/>
</dbReference>
<dbReference type="InterPro" id="IPR020845">
    <property type="entry name" value="AMP-binding_CS"/>
</dbReference>
<evidence type="ECO:0000256" key="2">
    <source>
        <dbReference type="ARBA" id="ARBA00022553"/>
    </source>
</evidence>
<dbReference type="InterPro" id="IPR009081">
    <property type="entry name" value="PP-bd_ACP"/>
</dbReference>
<protein>
    <recommendedName>
        <fullName evidence="4">Carrier domain-containing protein</fullName>
    </recommendedName>
</protein>
<name>A0A2T2ZZR9_9PEZI</name>
<gene>
    <name evidence="5" type="ORF">BD289DRAFT_374383</name>
</gene>
<dbReference type="PROSITE" id="PS00455">
    <property type="entry name" value="AMP_BINDING"/>
    <property type="match status" value="1"/>
</dbReference>
<dbReference type="Gene3D" id="1.10.1200.10">
    <property type="entry name" value="ACP-like"/>
    <property type="match status" value="1"/>
</dbReference>
<evidence type="ECO:0000259" key="4">
    <source>
        <dbReference type="PROSITE" id="PS50075"/>
    </source>
</evidence>
<dbReference type="InterPro" id="IPR042099">
    <property type="entry name" value="ANL_N_sf"/>
</dbReference>
<dbReference type="SUPFAM" id="SSF56801">
    <property type="entry name" value="Acetyl-CoA synthetase-like"/>
    <property type="match status" value="1"/>
</dbReference>
<dbReference type="InParanoid" id="A0A2T2ZZR9"/>
<dbReference type="AlphaFoldDB" id="A0A2T2ZZR9"/>
<dbReference type="InterPro" id="IPR036736">
    <property type="entry name" value="ACP-like_sf"/>
</dbReference>
<dbReference type="PANTHER" id="PTHR43439:SF2">
    <property type="entry name" value="ENZYME, PUTATIVE (JCVI)-RELATED"/>
    <property type="match status" value="1"/>
</dbReference>
<dbReference type="Pfam" id="PF00501">
    <property type="entry name" value="AMP-binding"/>
    <property type="match status" value="1"/>
</dbReference>
<keyword evidence="6" id="KW-1185">Reference proteome</keyword>
<evidence type="ECO:0000256" key="1">
    <source>
        <dbReference type="ARBA" id="ARBA00022450"/>
    </source>
</evidence>
<dbReference type="OrthoDB" id="429813at2759"/>
<feature type="domain" description="Carrier" evidence="4">
    <location>
        <begin position="600"/>
        <end position="649"/>
    </location>
</feature>
<keyword evidence="1" id="KW-0596">Phosphopantetheine</keyword>
<dbReference type="Gene3D" id="3.40.50.12780">
    <property type="entry name" value="N-terminal domain of ligase-like"/>
    <property type="match status" value="1"/>
</dbReference>
<dbReference type="InterPro" id="IPR000873">
    <property type="entry name" value="AMP-dep_synth/lig_dom"/>
</dbReference>
<feature type="non-terminal residue" evidence="5">
    <location>
        <position position="649"/>
    </location>
</feature>
<accession>A0A2T2ZZR9</accession>
<dbReference type="PANTHER" id="PTHR43439">
    <property type="entry name" value="PHENYLACETATE-COENZYME A LIGASE"/>
    <property type="match status" value="1"/>
</dbReference>
<keyword evidence="2" id="KW-0597">Phosphoprotein</keyword>
<dbReference type="STRING" id="2025994.A0A2T2ZZR9"/>
<evidence type="ECO:0000313" key="6">
    <source>
        <dbReference type="Proteomes" id="UP000241462"/>
    </source>
</evidence>
<evidence type="ECO:0000313" key="5">
    <source>
        <dbReference type="EMBL" id="PSR80205.1"/>
    </source>
</evidence>
<evidence type="ECO:0000256" key="3">
    <source>
        <dbReference type="SAM" id="MobiDB-lite"/>
    </source>
</evidence>
<dbReference type="EMBL" id="KZ678538">
    <property type="protein sequence ID" value="PSR80205.1"/>
    <property type="molecule type" value="Genomic_DNA"/>
</dbReference>
<dbReference type="InterPro" id="IPR006162">
    <property type="entry name" value="Ppantetheine_attach_site"/>
</dbReference>
<dbReference type="PROSITE" id="PS00012">
    <property type="entry name" value="PHOSPHOPANTETHEINE"/>
    <property type="match status" value="1"/>
</dbReference>
<sequence length="649" mass="71029">MAATDIITTSKYSEPDLIPKLVDKLARERPDAAYGLWPIAPDSYDAGFCTITYSQLANIINNLAWWITKSIGPPPRSPAEARTVNEQYVLAYMGPNDVRLTALIIAAVKAGYTIFLTSPRNSLAAQKALFEQLKCETLITADAAFSAATIAPLIKAVHARHLSVPSVDDLVNNSATEFTFTSKFPEGVLDPLFIIHTSGSTGLPKPLILRQEYIVRHFQGARSPFPVSSENELWSVDQFIWGKRVMVTVPSFHGAGLMQYLHWAIGLGCVPIAPAAVGIVTAHGLVEALKQTPAEVAILVPSVVADLAENPSLLAYCAIQLKLILYIGGDLPQAVGDIVAASIPLRCWWGASEVGIPHQLVSTSLGPTDWRYIRFHPSVGATFDDYIVSENLYELVIRQDKSLPQAAFTVKGQEDLVEYRTKDIFQPHPTVPHTWCWRGRADDIIVLLNGEKTNPVSMEQHITAHNREVASALVVGTREFQTGLLIEPTSLTEVGHGPLSITEQAALIERIWPSVQEANAVTPAHARVHKSFIAIVDRPMIRAGKGTLQRASNVEQYSDVIERLYTNAETTADGENATDEDSSDAYFGSSDGYLDPNDAQSVDIFVRDCVRSVLHGTDTHLGDSAVTSNFFESGMDSLMALQLIRRLRR</sequence>
<feature type="region of interest" description="Disordered" evidence="3">
    <location>
        <begin position="569"/>
        <end position="590"/>
    </location>
</feature>
<dbReference type="PROSITE" id="PS50075">
    <property type="entry name" value="CARRIER"/>
    <property type="match status" value="1"/>
</dbReference>
<organism evidence="5 6">
    <name type="scientific">Coniella lustricola</name>
    <dbReference type="NCBI Taxonomy" id="2025994"/>
    <lineage>
        <taxon>Eukaryota</taxon>
        <taxon>Fungi</taxon>
        <taxon>Dikarya</taxon>
        <taxon>Ascomycota</taxon>
        <taxon>Pezizomycotina</taxon>
        <taxon>Sordariomycetes</taxon>
        <taxon>Sordariomycetidae</taxon>
        <taxon>Diaporthales</taxon>
        <taxon>Schizoparmaceae</taxon>
        <taxon>Coniella</taxon>
    </lineage>
</organism>
<dbReference type="Pfam" id="PF00550">
    <property type="entry name" value="PP-binding"/>
    <property type="match status" value="1"/>
</dbReference>
<dbReference type="InterPro" id="IPR051414">
    <property type="entry name" value="Adenylate-forming_Reductase"/>
</dbReference>
<reference evidence="5 6" key="1">
    <citation type="journal article" date="2018" name="Mycol. Prog.">
        <title>Coniella lustricola, a new species from submerged detritus.</title>
        <authorList>
            <person name="Raudabaugh D.B."/>
            <person name="Iturriaga T."/>
            <person name="Carver A."/>
            <person name="Mondo S."/>
            <person name="Pangilinan J."/>
            <person name="Lipzen A."/>
            <person name="He G."/>
            <person name="Amirebrahimi M."/>
            <person name="Grigoriev I.V."/>
            <person name="Miller A.N."/>
        </authorList>
    </citation>
    <scope>NUCLEOTIDE SEQUENCE [LARGE SCALE GENOMIC DNA]</scope>
    <source>
        <strain evidence="5 6">B22-T-1</strain>
    </source>
</reference>